<keyword evidence="6 8" id="KW-0472">Membrane</keyword>
<feature type="compositionally biased region" description="Polar residues" evidence="7">
    <location>
        <begin position="9"/>
        <end position="19"/>
    </location>
</feature>
<dbReference type="GO" id="GO:0022857">
    <property type="term" value="F:transmembrane transporter activity"/>
    <property type="evidence" value="ECO:0007669"/>
    <property type="project" value="InterPro"/>
</dbReference>
<dbReference type="EMBL" id="CM003101">
    <property type="protein sequence ID" value="KUI69004.1"/>
    <property type="molecule type" value="Genomic_DNA"/>
</dbReference>
<keyword evidence="4 8" id="KW-0812">Transmembrane</keyword>
<feature type="transmembrane region" description="Helical" evidence="8">
    <location>
        <begin position="551"/>
        <end position="569"/>
    </location>
</feature>
<evidence type="ECO:0000256" key="6">
    <source>
        <dbReference type="ARBA" id="ARBA00023136"/>
    </source>
</evidence>
<evidence type="ECO:0000256" key="8">
    <source>
        <dbReference type="SAM" id="Phobius"/>
    </source>
</evidence>
<comment type="similarity">
    <text evidence="2">Belongs to the major facilitator superfamily. TCR/Tet family.</text>
</comment>
<evidence type="ECO:0000256" key="5">
    <source>
        <dbReference type="ARBA" id="ARBA00022989"/>
    </source>
</evidence>
<feature type="compositionally biased region" description="Low complexity" evidence="7">
    <location>
        <begin position="50"/>
        <end position="60"/>
    </location>
</feature>
<protein>
    <submittedName>
        <fullName evidence="10">HC-toxin efflux carrier TOXA</fullName>
    </submittedName>
</protein>
<feature type="transmembrane region" description="Helical" evidence="8">
    <location>
        <begin position="414"/>
        <end position="434"/>
    </location>
</feature>
<dbReference type="GO" id="GO:0005886">
    <property type="term" value="C:plasma membrane"/>
    <property type="evidence" value="ECO:0007669"/>
    <property type="project" value="TreeGrafter"/>
</dbReference>
<sequence length="583" mass="61942">MPNKEYNQDTDLMTSNMTEKFQEERSTAPPTTAVETTPADNDQDQDQDQDQGLGSQSSDQIENSAVKPPRTVTGFGWVCVIAAILSSIFLFALDNTITANVQPAIVDTFHDVSRLSWISVAYLLGAASINLLWGQIYTRFDAKWTYIACVTVFEAGSALCGASPHMPAFIVGRALCGLFGSGMYVGVMTLISLTTWENERATYFGLVGITWGIGTVLGPIIGGALAQAGAWRWAFYLNLIVGAVAAPVFLFLIPSKDPLPGTSIKFRAAPIDLLGTVLLAGAITSLLMGISFGGVVYDWDSGSIIALFVVAGVLCAIFLAQQLLTIGTTVETRIFPLHFLRAPTLVMQALAVAATATASFTIIFFLPLYYQLVIDLSPVASGVHLLPFVCFMVAVCVLNGILLSSKLGYYMPWFLLSGVFMVVGSACLFIVNQYTSAAKVYGYTIIYGIGVGASIQMPFSVAAAKVRPEEAGLAIGYCTFFQFLGPAVALSIANAVFLNDALRDLLELLPALGKDAVLGALFGLDPALLAGNSQVSRATIANVITTSMHTVYAIPLSSGALVLVLSIFMNRERLNGATVVGGA</sequence>
<dbReference type="InterPro" id="IPR036259">
    <property type="entry name" value="MFS_trans_sf"/>
</dbReference>
<proteinExistence type="inferred from homology"/>
<feature type="transmembrane region" description="Helical" evidence="8">
    <location>
        <begin position="113"/>
        <end position="133"/>
    </location>
</feature>
<keyword evidence="11" id="KW-1185">Reference proteome</keyword>
<gene>
    <name evidence="10" type="ORF">VM1G_04338</name>
</gene>
<dbReference type="InterPro" id="IPR011701">
    <property type="entry name" value="MFS"/>
</dbReference>
<evidence type="ECO:0000259" key="9">
    <source>
        <dbReference type="PROSITE" id="PS50850"/>
    </source>
</evidence>
<feature type="transmembrane region" description="Helical" evidence="8">
    <location>
        <begin position="233"/>
        <end position="253"/>
    </location>
</feature>
<feature type="transmembrane region" description="Helical" evidence="8">
    <location>
        <begin position="382"/>
        <end position="402"/>
    </location>
</feature>
<evidence type="ECO:0000256" key="4">
    <source>
        <dbReference type="ARBA" id="ARBA00022692"/>
    </source>
</evidence>
<feature type="compositionally biased region" description="Low complexity" evidence="7">
    <location>
        <begin position="27"/>
        <end position="40"/>
    </location>
</feature>
<evidence type="ECO:0000256" key="3">
    <source>
        <dbReference type="ARBA" id="ARBA00022448"/>
    </source>
</evidence>
<keyword evidence="5 8" id="KW-1133">Transmembrane helix</keyword>
<dbReference type="PANTHER" id="PTHR23501:SF12">
    <property type="entry name" value="MAJOR FACILITATOR SUPERFAMILY (MFS) PROFILE DOMAIN-CONTAINING PROTEIN-RELATED"/>
    <property type="match status" value="1"/>
</dbReference>
<dbReference type="AlphaFoldDB" id="A0A194VXR0"/>
<evidence type="ECO:0000256" key="1">
    <source>
        <dbReference type="ARBA" id="ARBA00004141"/>
    </source>
</evidence>
<evidence type="ECO:0000256" key="7">
    <source>
        <dbReference type="SAM" id="MobiDB-lite"/>
    </source>
</evidence>
<dbReference type="Pfam" id="PF07690">
    <property type="entry name" value="MFS_1"/>
    <property type="match status" value="1"/>
</dbReference>
<feature type="transmembrane region" description="Helical" evidence="8">
    <location>
        <begin position="273"/>
        <end position="297"/>
    </location>
</feature>
<feature type="transmembrane region" description="Helical" evidence="8">
    <location>
        <begin position="303"/>
        <end position="324"/>
    </location>
</feature>
<feature type="transmembrane region" description="Helical" evidence="8">
    <location>
        <begin position="474"/>
        <end position="498"/>
    </location>
</feature>
<dbReference type="Proteomes" id="UP000078559">
    <property type="component" value="Chromosome 4"/>
</dbReference>
<organism evidence="10 11">
    <name type="scientific">Cytospora mali</name>
    <name type="common">Apple Valsa canker fungus</name>
    <name type="synonym">Valsa mali</name>
    <dbReference type="NCBI Taxonomy" id="578113"/>
    <lineage>
        <taxon>Eukaryota</taxon>
        <taxon>Fungi</taxon>
        <taxon>Dikarya</taxon>
        <taxon>Ascomycota</taxon>
        <taxon>Pezizomycotina</taxon>
        <taxon>Sordariomycetes</taxon>
        <taxon>Sordariomycetidae</taxon>
        <taxon>Diaporthales</taxon>
        <taxon>Cytosporaceae</taxon>
        <taxon>Cytospora</taxon>
    </lineage>
</organism>
<evidence type="ECO:0000313" key="10">
    <source>
        <dbReference type="EMBL" id="KUI69004.1"/>
    </source>
</evidence>
<feature type="transmembrane region" description="Helical" evidence="8">
    <location>
        <begin position="170"/>
        <end position="191"/>
    </location>
</feature>
<dbReference type="InterPro" id="IPR020846">
    <property type="entry name" value="MFS_dom"/>
</dbReference>
<dbReference type="SUPFAM" id="SSF103473">
    <property type="entry name" value="MFS general substrate transporter"/>
    <property type="match status" value="1"/>
</dbReference>
<evidence type="ECO:0000313" key="11">
    <source>
        <dbReference type="Proteomes" id="UP000078559"/>
    </source>
</evidence>
<feature type="transmembrane region" description="Helical" evidence="8">
    <location>
        <begin position="440"/>
        <end position="462"/>
    </location>
</feature>
<keyword evidence="3" id="KW-0813">Transport</keyword>
<dbReference type="SMR" id="A0A194VXR0"/>
<evidence type="ECO:0000256" key="2">
    <source>
        <dbReference type="ARBA" id="ARBA00007520"/>
    </source>
</evidence>
<feature type="transmembrane region" description="Helical" evidence="8">
    <location>
        <begin position="203"/>
        <end position="227"/>
    </location>
</feature>
<feature type="region of interest" description="Disordered" evidence="7">
    <location>
        <begin position="1"/>
        <end position="66"/>
    </location>
</feature>
<feature type="domain" description="Major facilitator superfamily (MFS) profile" evidence="9">
    <location>
        <begin position="80"/>
        <end position="574"/>
    </location>
</feature>
<dbReference type="OrthoDB" id="10021397at2759"/>
<dbReference type="PANTHER" id="PTHR23501">
    <property type="entry name" value="MAJOR FACILITATOR SUPERFAMILY"/>
    <property type="match status" value="1"/>
</dbReference>
<dbReference type="Gene3D" id="1.20.1250.20">
    <property type="entry name" value="MFS general substrate transporter like domains"/>
    <property type="match status" value="2"/>
</dbReference>
<feature type="transmembrane region" description="Helical" evidence="8">
    <location>
        <begin position="345"/>
        <end position="370"/>
    </location>
</feature>
<reference evidence="10" key="1">
    <citation type="submission" date="2014-12" db="EMBL/GenBank/DDBJ databases">
        <title>Genome Sequence of Valsa Canker Pathogens Uncovers a Specific Adaption of Colonization on Woody Bark.</title>
        <authorList>
            <person name="Yin Z."/>
            <person name="Liu H."/>
            <person name="Gao X."/>
            <person name="Li Z."/>
            <person name="Song N."/>
            <person name="Ke X."/>
            <person name="Dai Q."/>
            <person name="Wu Y."/>
            <person name="Sun Y."/>
            <person name="Xu J.-R."/>
            <person name="Kang Z.K."/>
            <person name="Wang L."/>
            <person name="Huang L."/>
        </authorList>
    </citation>
    <scope>NUCLEOTIDE SEQUENCE [LARGE SCALE GENOMIC DNA]</scope>
    <source>
        <strain evidence="10">03-8</strain>
    </source>
</reference>
<comment type="subcellular location">
    <subcellularLocation>
        <location evidence="1">Membrane</location>
        <topology evidence="1">Multi-pass membrane protein</topology>
    </subcellularLocation>
</comment>
<dbReference type="PROSITE" id="PS50850">
    <property type="entry name" value="MFS"/>
    <property type="match status" value="1"/>
</dbReference>
<feature type="transmembrane region" description="Helical" evidence="8">
    <location>
        <begin position="74"/>
        <end position="93"/>
    </location>
</feature>
<dbReference type="FunFam" id="1.20.1250.20:FF:000429">
    <property type="entry name" value="MFS drug efflux transporter, putative"/>
    <property type="match status" value="1"/>
</dbReference>
<accession>A0A194VXR0</accession>
<name>A0A194VXR0_CYTMA</name>